<dbReference type="RefSeq" id="WP_177238564.1">
    <property type="nucleotide sequence ID" value="NZ_FOUY01000019.1"/>
</dbReference>
<dbReference type="STRING" id="260086.SAMN05216207_101912"/>
<evidence type="ECO:0000313" key="1">
    <source>
        <dbReference type="EMBL" id="SFN67913.1"/>
    </source>
</evidence>
<organism evidence="1 2">
    <name type="scientific">Pseudonocardia ammonioxydans</name>
    <dbReference type="NCBI Taxonomy" id="260086"/>
    <lineage>
        <taxon>Bacteria</taxon>
        <taxon>Bacillati</taxon>
        <taxon>Actinomycetota</taxon>
        <taxon>Actinomycetes</taxon>
        <taxon>Pseudonocardiales</taxon>
        <taxon>Pseudonocardiaceae</taxon>
        <taxon>Pseudonocardia</taxon>
    </lineage>
</organism>
<gene>
    <name evidence="1" type="ORF">SAMN05216207_101912</name>
</gene>
<reference evidence="1 2" key="1">
    <citation type="submission" date="2016-10" db="EMBL/GenBank/DDBJ databases">
        <authorList>
            <person name="de Groot N.N."/>
        </authorList>
    </citation>
    <scope>NUCLEOTIDE SEQUENCE [LARGE SCALE GENOMIC DNA]</scope>
    <source>
        <strain evidence="1 2">CGMCC 4.1877</strain>
    </source>
</reference>
<dbReference type="EMBL" id="FOUY01000019">
    <property type="protein sequence ID" value="SFN67913.1"/>
    <property type="molecule type" value="Genomic_DNA"/>
</dbReference>
<name>A0A1I5AZN2_PSUAM</name>
<sequence length="56" mass="6549">MTPRELDIETVVNRLRTMRRLLEQLGRLRDGDVPGDEFGRRLQLERILSAVRARSS</sequence>
<protein>
    <submittedName>
        <fullName evidence="1">Uncharacterized protein</fullName>
    </submittedName>
</protein>
<keyword evidence="2" id="KW-1185">Reference proteome</keyword>
<proteinExistence type="predicted"/>
<accession>A0A1I5AZN2</accession>
<evidence type="ECO:0000313" key="2">
    <source>
        <dbReference type="Proteomes" id="UP000199614"/>
    </source>
</evidence>
<dbReference type="Proteomes" id="UP000199614">
    <property type="component" value="Unassembled WGS sequence"/>
</dbReference>
<dbReference type="AlphaFoldDB" id="A0A1I5AZN2"/>